<dbReference type="EMBL" id="CP042301">
    <property type="protein sequence ID" value="QDY99991.1"/>
    <property type="molecule type" value="Genomic_DNA"/>
</dbReference>
<dbReference type="Gene3D" id="3.10.450.50">
    <property type="match status" value="1"/>
</dbReference>
<dbReference type="Pfam" id="PF12680">
    <property type="entry name" value="SnoaL_2"/>
    <property type="match status" value="1"/>
</dbReference>
<evidence type="ECO:0000313" key="2">
    <source>
        <dbReference type="EMBL" id="QDY99991.1"/>
    </source>
</evidence>
<feature type="domain" description="SnoaL-like" evidence="1">
    <location>
        <begin position="13"/>
        <end position="116"/>
    </location>
</feature>
<dbReference type="PANTHER" id="PTHR41252:SF1">
    <property type="entry name" value="BLR2505 PROTEIN"/>
    <property type="match status" value="1"/>
</dbReference>
<organism evidence="2 3">
    <name type="scientific">Nitratireductor mangrovi</name>
    <dbReference type="NCBI Taxonomy" id="2599600"/>
    <lineage>
        <taxon>Bacteria</taxon>
        <taxon>Pseudomonadati</taxon>
        <taxon>Pseudomonadota</taxon>
        <taxon>Alphaproteobacteria</taxon>
        <taxon>Hyphomicrobiales</taxon>
        <taxon>Phyllobacteriaceae</taxon>
        <taxon>Nitratireductor</taxon>
    </lineage>
</organism>
<sequence length="140" mass="15633">MSAAANKKLMQSIFDALANGDGRPFNEAMAEDFIWVMIGSNSWSGTYRGRDAVRRDLLKPLMKEFATRYTNTAQRMVAEGDMVVVECRGDVVTKSGKPYNNRYCWVCRLRDGQLVELVEYMDTQLVADTLGPRPNVAAAG</sequence>
<dbReference type="InterPro" id="IPR032710">
    <property type="entry name" value="NTF2-like_dom_sf"/>
</dbReference>
<accession>A0A5B8KWQ6</accession>
<protein>
    <submittedName>
        <fullName evidence="2">Nuclear transport factor 2 family protein</fullName>
    </submittedName>
</protein>
<dbReference type="KEGG" id="niy:FQ775_06150"/>
<proteinExistence type="predicted"/>
<reference evidence="2" key="1">
    <citation type="submission" date="2020-04" db="EMBL/GenBank/DDBJ databases">
        <title>Nitratireductor sp. nov. isolated from mangrove soil.</title>
        <authorList>
            <person name="Ye Y."/>
        </authorList>
    </citation>
    <scope>NUCLEOTIDE SEQUENCE</scope>
    <source>
        <strain evidence="2">SY7</strain>
    </source>
</reference>
<name>A0A5B8KWQ6_9HYPH</name>
<evidence type="ECO:0000313" key="3">
    <source>
        <dbReference type="Proteomes" id="UP000321389"/>
    </source>
</evidence>
<dbReference type="InterPro" id="IPR037401">
    <property type="entry name" value="SnoaL-like"/>
</dbReference>
<dbReference type="OrthoDB" id="6657864at2"/>
<dbReference type="AlphaFoldDB" id="A0A5B8KWQ6"/>
<dbReference type="Proteomes" id="UP000321389">
    <property type="component" value="Chromosome"/>
</dbReference>
<keyword evidence="3" id="KW-1185">Reference proteome</keyword>
<dbReference type="RefSeq" id="WP_146298645.1">
    <property type="nucleotide sequence ID" value="NZ_CP042301.2"/>
</dbReference>
<evidence type="ECO:0000259" key="1">
    <source>
        <dbReference type="Pfam" id="PF12680"/>
    </source>
</evidence>
<dbReference type="SUPFAM" id="SSF54427">
    <property type="entry name" value="NTF2-like"/>
    <property type="match status" value="1"/>
</dbReference>
<dbReference type="PANTHER" id="PTHR41252">
    <property type="entry name" value="BLR2505 PROTEIN"/>
    <property type="match status" value="1"/>
</dbReference>
<gene>
    <name evidence="2" type="ORF">FQ775_06150</name>
</gene>